<organism evidence="1 2">
    <name type="scientific">Slackia heliotrinireducens (strain ATCC 29202 / DSM 20476 / NCTC 11029 / RHS 1)</name>
    <name type="common">Peptococcus heliotrinreducens</name>
    <dbReference type="NCBI Taxonomy" id="471855"/>
    <lineage>
        <taxon>Bacteria</taxon>
        <taxon>Bacillati</taxon>
        <taxon>Actinomycetota</taxon>
        <taxon>Coriobacteriia</taxon>
        <taxon>Eggerthellales</taxon>
        <taxon>Eggerthellaceae</taxon>
        <taxon>Slackia</taxon>
    </lineage>
</organism>
<reference evidence="1 2" key="1">
    <citation type="journal article" date="2009" name="Stand. Genomic Sci.">
        <title>Complete genome sequence of Slackia heliotrinireducens type strain (RHS 1).</title>
        <authorList>
            <person name="Pukall R."/>
            <person name="Lapidus A."/>
            <person name="Nolan M."/>
            <person name="Copeland A."/>
            <person name="Glavina Del Rio T."/>
            <person name="Lucas S."/>
            <person name="Chen F."/>
            <person name="Tice H."/>
            <person name="Cheng J.F."/>
            <person name="Chertkov O."/>
            <person name="Bruce D."/>
            <person name="Goodwin L."/>
            <person name="Kuske C."/>
            <person name="Brettin T."/>
            <person name="Detter J.C."/>
            <person name="Han C."/>
            <person name="Pitluck S."/>
            <person name="Pati A."/>
            <person name="Mavrommatis K."/>
            <person name="Ivanova N."/>
            <person name="Ovchinnikova G."/>
            <person name="Chen A."/>
            <person name="Palaniappan K."/>
            <person name="Schneider S."/>
            <person name="Rohde M."/>
            <person name="Chain P."/>
            <person name="D'haeseleer P."/>
            <person name="Goker M."/>
            <person name="Bristow J."/>
            <person name="Eisen J.A."/>
            <person name="Markowitz V."/>
            <person name="Kyrpides N.C."/>
            <person name="Klenk H.P."/>
            <person name="Hugenholtz P."/>
        </authorList>
    </citation>
    <scope>NUCLEOTIDE SEQUENCE [LARGE SCALE GENOMIC DNA]</scope>
    <source>
        <strain evidence="2">ATCC 29202 / DSM 20476 / NCTC 11029 / RHS 1</strain>
    </source>
</reference>
<dbReference type="AlphaFoldDB" id="C7N684"/>
<proteinExistence type="predicted"/>
<dbReference type="KEGG" id="shi:Shel_13980"/>
<dbReference type="EMBL" id="CP001684">
    <property type="protein sequence ID" value="ACV22419.1"/>
    <property type="molecule type" value="Genomic_DNA"/>
</dbReference>
<dbReference type="Proteomes" id="UP000002026">
    <property type="component" value="Chromosome"/>
</dbReference>
<dbReference type="HOGENOM" id="CLU_3296614_0_0_11"/>
<evidence type="ECO:0000313" key="2">
    <source>
        <dbReference type="Proteomes" id="UP000002026"/>
    </source>
</evidence>
<dbReference type="STRING" id="471855.Shel_13980"/>
<accession>C7N684</accession>
<protein>
    <submittedName>
        <fullName evidence="1">Uncharacterized protein</fullName>
    </submittedName>
</protein>
<sequence length="40" mass="4371">MLDNYGLHELVWNVADQTISDILVASPMDAEGRGIALSVR</sequence>
<name>C7N684_SLAHD</name>
<keyword evidence="2" id="KW-1185">Reference proteome</keyword>
<gene>
    <name evidence="1" type="ordered locus">Shel_13980</name>
</gene>
<evidence type="ECO:0000313" key="1">
    <source>
        <dbReference type="EMBL" id="ACV22419.1"/>
    </source>
</evidence>